<dbReference type="PANTHER" id="PTHR35041">
    <property type="entry name" value="MEDIATOR OF RNA POLYMERASE II TRANSCRIPTION SUBUNIT 1"/>
    <property type="match status" value="1"/>
</dbReference>
<feature type="transmembrane region" description="Helical" evidence="1">
    <location>
        <begin position="46"/>
        <end position="74"/>
    </location>
</feature>
<feature type="transmembrane region" description="Helical" evidence="1">
    <location>
        <begin position="108"/>
        <end position="132"/>
    </location>
</feature>
<dbReference type="InParanoid" id="A0A0H2RKZ7"/>
<reference evidence="3 4" key="1">
    <citation type="submission" date="2015-04" db="EMBL/GenBank/DDBJ databases">
        <title>Complete genome sequence of Schizopora paradoxa KUC8140, a cosmopolitan wood degrader in East Asia.</title>
        <authorList>
            <consortium name="DOE Joint Genome Institute"/>
            <person name="Min B."/>
            <person name="Park H."/>
            <person name="Jang Y."/>
            <person name="Kim J.-J."/>
            <person name="Kim K.H."/>
            <person name="Pangilinan J."/>
            <person name="Lipzen A."/>
            <person name="Riley R."/>
            <person name="Grigoriev I.V."/>
            <person name="Spatafora J.W."/>
            <person name="Choi I.-G."/>
        </authorList>
    </citation>
    <scope>NUCLEOTIDE SEQUENCE [LARGE SCALE GENOMIC DNA]</scope>
    <source>
        <strain evidence="3 4">KUC8140</strain>
    </source>
</reference>
<evidence type="ECO:0008006" key="5">
    <source>
        <dbReference type="Google" id="ProtNLM"/>
    </source>
</evidence>
<gene>
    <name evidence="3" type="ORF">SCHPADRAFT_405663</name>
</gene>
<keyword evidence="1" id="KW-1133">Transmembrane helix</keyword>
<evidence type="ECO:0000313" key="4">
    <source>
        <dbReference type="Proteomes" id="UP000053477"/>
    </source>
</evidence>
<dbReference type="OrthoDB" id="3198553at2759"/>
<keyword evidence="4" id="KW-1185">Reference proteome</keyword>
<dbReference type="Proteomes" id="UP000053477">
    <property type="component" value="Unassembled WGS sequence"/>
</dbReference>
<evidence type="ECO:0000313" key="3">
    <source>
        <dbReference type="EMBL" id="KLO12660.1"/>
    </source>
</evidence>
<feature type="signal peptide" evidence="2">
    <location>
        <begin position="1"/>
        <end position="22"/>
    </location>
</feature>
<dbReference type="EMBL" id="KQ085973">
    <property type="protein sequence ID" value="KLO12660.1"/>
    <property type="molecule type" value="Genomic_DNA"/>
</dbReference>
<dbReference type="STRING" id="27342.A0A0H2RKZ7"/>
<keyword evidence="1" id="KW-0812">Transmembrane</keyword>
<evidence type="ECO:0000256" key="2">
    <source>
        <dbReference type="SAM" id="SignalP"/>
    </source>
</evidence>
<protein>
    <recommendedName>
        <fullName evidence="5">Ig-like domain-containing protein</fullName>
    </recommendedName>
</protein>
<keyword evidence="2" id="KW-0732">Signal</keyword>
<accession>A0A0H2RKZ7</accession>
<evidence type="ECO:0000256" key="1">
    <source>
        <dbReference type="SAM" id="Phobius"/>
    </source>
</evidence>
<dbReference type="PANTHER" id="PTHR35041:SF6">
    <property type="entry name" value="FORMYLMETHIONINE DEFORMYLASE-LIKE PROTEIN-RELATED"/>
    <property type="match status" value="1"/>
</dbReference>
<feature type="chain" id="PRO_5005201826" description="Ig-like domain-containing protein" evidence="2">
    <location>
        <begin position="23"/>
        <end position="534"/>
    </location>
</feature>
<dbReference type="AlphaFoldDB" id="A0A0H2RKZ7"/>
<proteinExistence type="predicted"/>
<keyword evidence="1" id="KW-0472">Membrane</keyword>
<organism evidence="3 4">
    <name type="scientific">Schizopora paradoxa</name>
    <dbReference type="NCBI Taxonomy" id="27342"/>
    <lineage>
        <taxon>Eukaryota</taxon>
        <taxon>Fungi</taxon>
        <taxon>Dikarya</taxon>
        <taxon>Basidiomycota</taxon>
        <taxon>Agaricomycotina</taxon>
        <taxon>Agaricomycetes</taxon>
        <taxon>Hymenochaetales</taxon>
        <taxon>Schizoporaceae</taxon>
        <taxon>Schizopora</taxon>
    </lineage>
</organism>
<sequence length="534" mass="57144">MGAFLFVGVLLLLAHHFLYVHLDGKPIDAQVFAVSGLSLRNQSVSSILGNAIAYAARTVLSAVIGVAFIQVLWLKLRRSQFSVKELDAVVACKGDPLAFSALPAWYTAFWLAVIALLAALMSVISIVTPGALRVESFQFAFPDECSINTVSLTNSNLASVVTNSSENSTIFLGAQANLMALTVQVLTGGSALQPPNPCPPGSACQYNIDFNAPAAVCDPVDSSFNLTEWLPLPDNDTAPILVWNSSSDGLWLAVARKDLATNSSSAVNCSMFNATHHALLTHTNTSSSTVEVYQTDFHNEISAIFTSTSGSGSPSTDEYEEMQFDAIITSFVNFLSGDVGYNHVTQEYDPFDDIENLHVAYSPLFSSPAPSSDVPWTSAVDLTTVLPSLMRNISVSLLTDRFSSGGKTSVTPLNTTCWYSSSAYVYNRPRLLATYGAALGVAAACMLFGIRAIQLNGVEESNAFSRILGAVLNKSLFDDRHELSASSKLTANGSPDGQLVLAQLSTFNFTVHVLRQSLKFHGHSGSTSFLSVLI</sequence>
<name>A0A0H2RKZ7_9AGAM</name>